<name>A0A3T3IPV6_SALDU</name>
<reference evidence="3" key="2">
    <citation type="submission" date="2018-06" db="EMBL/GenBank/DDBJ databases">
        <authorList>
            <consortium name="GenomeTrakr network: Whole genome sequencing for foodborne pathogen traceback"/>
        </authorList>
    </citation>
    <scope>NUCLEOTIDE SEQUENCE</scope>
    <source>
        <strain evidence="3">FSIS11810954</strain>
        <strain evidence="2">FSIS31800840</strain>
    </source>
</reference>
<keyword evidence="3" id="KW-0167">Capsid protein</keyword>
<evidence type="ECO:0000313" key="2">
    <source>
        <dbReference type="EMBL" id="ECU3181507.1"/>
    </source>
</evidence>
<keyword evidence="3" id="KW-0946">Virion</keyword>
<dbReference type="EMBL" id="DAAMFJ010000022">
    <property type="protein sequence ID" value="HAC6498116.1"/>
    <property type="molecule type" value="Genomic_DNA"/>
</dbReference>
<dbReference type="EMBL" id="AAKSEE010000026">
    <property type="protein sequence ID" value="ECV3274114.1"/>
    <property type="molecule type" value="Genomic_DNA"/>
</dbReference>
<reference evidence="4" key="3">
    <citation type="submission" date="2018-07" db="EMBL/GenBank/DDBJ databases">
        <authorList>
            <consortium name="NCBI Pathogen Detection Project"/>
        </authorList>
    </citation>
    <scope>NUCLEOTIDE SEQUENCE</scope>
    <source>
        <strain evidence="4">NVSL 5618</strain>
    </source>
</reference>
<proteinExistence type="predicted"/>
<dbReference type="InterPro" id="IPR005094">
    <property type="entry name" value="Endonuclease_MobA/VirD2"/>
</dbReference>
<dbReference type="AlphaFoldDB" id="A0A3T3IPV6"/>
<evidence type="ECO:0000313" key="4">
    <source>
        <dbReference type="EMBL" id="HAC6498116.1"/>
    </source>
</evidence>
<evidence type="ECO:0000259" key="1">
    <source>
        <dbReference type="Pfam" id="PF03432"/>
    </source>
</evidence>
<sequence>MIMGVYVDKEYRVKRKSSENGRKSAFAHKVKNGGKNYSRNVQERINRKGASKEVVVKISGGAVTRQGIRNSIDYMSRESELPVMSESGRVWTGAEILEAKEHMIDRANDPQHVMNDKGKENKKITQNIVFSPPVLAKVKPEDLLESVRKTMQKKYPNHRFVLGYHCDKKEHPHVHVVFRIRDNDGKRADIRKKDLREIRTGFCEELKLKGYDVKATHKQQHGLNQSVKDAHNTAPKRQKGVYEVVDVGYDHYQNDKTKSKQHFIKLKTLNKGVEKTYWGADFGDLCSRESVKAGDLVRLKKLGQKEVKIPALDKNGVQHGWKTVHRNEWQLENLGVKGVDRTPSASKELVLNSPDMLLKQQQRMAQFTQQKASTLQSEQKLKTGIKFWGFGAYKI</sequence>
<feature type="domain" description="MobA/VirD2-like nuclease" evidence="1">
    <location>
        <begin position="113"/>
        <end position="206"/>
    </location>
</feature>
<protein>
    <submittedName>
        <fullName evidence="3">Spore coat protein CotH</fullName>
    </submittedName>
</protein>
<dbReference type="EMBL" id="AAKPOL010000029">
    <property type="protein sequence ID" value="ECU3181507.1"/>
    <property type="molecule type" value="Genomic_DNA"/>
</dbReference>
<dbReference type="Gene3D" id="3.30.930.30">
    <property type="match status" value="1"/>
</dbReference>
<dbReference type="Pfam" id="PF03432">
    <property type="entry name" value="Relaxase"/>
    <property type="match status" value="1"/>
</dbReference>
<organism evidence="3">
    <name type="scientific">Salmonella dublin</name>
    <dbReference type="NCBI Taxonomy" id="98360"/>
    <lineage>
        <taxon>Bacteria</taxon>
        <taxon>Pseudomonadati</taxon>
        <taxon>Pseudomonadota</taxon>
        <taxon>Gammaproteobacteria</taxon>
        <taxon>Enterobacterales</taxon>
        <taxon>Enterobacteriaceae</taxon>
        <taxon>Salmonella</taxon>
    </lineage>
</organism>
<dbReference type="InterPro" id="IPR048178">
    <property type="entry name" value="MobP1_relaxase-like"/>
</dbReference>
<reference evidence="4" key="1">
    <citation type="journal article" date="2018" name="Genome Biol.">
        <title>SKESA: strategic k-mer extension for scrupulous assemblies.</title>
        <authorList>
            <person name="Souvorov A."/>
            <person name="Agarwala R."/>
            <person name="Lipman D.J."/>
        </authorList>
    </citation>
    <scope>NUCLEOTIDE SEQUENCE</scope>
    <source>
        <strain evidence="4">NVSL 5618</strain>
    </source>
</reference>
<accession>A0A3T3IPV6</accession>
<evidence type="ECO:0000313" key="3">
    <source>
        <dbReference type="EMBL" id="ECV3274114.1"/>
    </source>
</evidence>
<gene>
    <name evidence="3" type="ORF">DQQ75_20775</name>
    <name evidence="2" type="ORF">DYM17_20330</name>
    <name evidence="4" type="ORF">G0B14_20570</name>
</gene>
<comment type="caution">
    <text evidence="3">The sequence shown here is derived from an EMBL/GenBank/DDBJ whole genome shotgun (WGS) entry which is preliminary data.</text>
</comment>
<dbReference type="NCBIfam" id="NF041450">
    <property type="entry name" value="MobP1"/>
    <property type="match status" value="1"/>
</dbReference>